<gene>
    <name evidence="1" type="ORF">K0U00_26570</name>
</gene>
<sequence length="133" mass="14877">MPSLLFCRSSKVKPYYSGSLVIFTCRFPVQAGFSRLQHAFAAILPIQQGKTLLQRLSCYFHLSNPCSGSAHNACKVLMTFPARNLQKTSSYTFQETENTIIWNHIMFLPSNSIEIYKTKAGCPKLLAGSLLPL</sequence>
<organism evidence="1 2">
    <name type="scientific">Paenibacillus sepulcri</name>
    <dbReference type="NCBI Taxonomy" id="359917"/>
    <lineage>
        <taxon>Bacteria</taxon>
        <taxon>Bacillati</taxon>
        <taxon>Bacillota</taxon>
        <taxon>Bacilli</taxon>
        <taxon>Bacillales</taxon>
        <taxon>Paenibacillaceae</taxon>
        <taxon>Paenibacillus</taxon>
    </lineage>
</organism>
<dbReference type="EMBL" id="JAHZIK010000905">
    <property type="protein sequence ID" value="MBW7457611.1"/>
    <property type="molecule type" value="Genomic_DNA"/>
</dbReference>
<evidence type="ECO:0000313" key="2">
    <source>
        <dbReference type="Proteomes" id="UP001519887"/>
    </source>
</evidence>
<keyword evidence="2" id="KW-1185">Reference proteome</keyword>
<reference evidence="1 2" key="1">
    <citation type="submission" date="2021-07" db="EMBL/GenBank/DDBJ databases">
        <title>Paenibacillus radiodurans sp. nov., isolated from the southeastern edge of Tengger Desert.</title>
        <authorList>
            <person name="Zhang G."/>
        </authorList>
    </citation>
    <scope>NUCLEOTIDE SEQUENCE [LARGE SCALE GENOMIC DNA]</scope>
    <source>
        <strain evidence="1 2">CCM 7311</strain>
    </source>
</reference>
<protein>
    <submittedName>
        <fullName evidence="1">Uncharacterized protein</fullName>
    </submittedName>
</protein>
<accession>A0ABS7C9T2</accession>
<dbReference type="Proteomes" id="UP001519887">
    <property type="component" value="Unassembled WGS sequence"/>
</dbReference>
<proteinExistence type="predicted"/>
<evidence type="ECO:0000313" key="1">
    <source>
        <dbReference type="EMBL" id="MBW7457611.1"/>
    </source>
</evidence>
<comment type="caution">
    <text evidence="1">The sequence shown here is derived from an EMBL/GenBank/DDBJ whole genome shotgun (WGS) entry which is preliminary data.</text>
</comment>
<name>A0ABS7C9T2_9BACL</name>